<keyword evidence="3" id="KW-0963">Cytoplasm</keyword>
<evidence type="ECO:0000313" key="6">
    <source>
        <dbReference type="EMBL" id="AEH44335.1"/>
    </source>
</evidence>
<dbReference type="InterPro" id="IPR036584">
    <property type="entry name" value="FliS_sf"/>
</dbReference>
<dbReference type="InParanoid" id="F8AAQ8"/>
<dbReference type="AlphaFoldDB" id="F8AAQ8"/>
<name>F8AAQ8_THEID</name>
<organism evidence="6 7">
    <name type="scientific">Thermodesulfatator indicus (strain DSM 15286 / JCM 11887 / CIR29812)</name>
    <dbReference type="NCBI Taxonomy" id="667014"/>
    <lineage>
        <taxon>Bacteria</taxon>
        <taxon>Pseudomonadati</taxon>
        <taxon>Thermodesulfobacteriota</taxon>
        <taxon>Thermodesulfobacteria</taxon>
        <taxon>Thermodesulfobacteriales</taxon>
        <taxon>Thermodesulfatatoraceae</taxon>
        <taxon>Thermodesulfatator</taxon>
    </lineage>
</organism>
<dbReference type="STRING" id="667014.Thein_0453"/>
<dbReference type="OrthoDB" id="5343669at2"/>
<dbReference type="eggNOG" id="COG1516">
    <property type="taxonomic scope" value="Bacteria"/>
</dbReference>
<keyword evidence="4" id="KW-1005">Bacterial flagellum biogenesis</keyword>
<dbReference type="SUPFAM" id="SSF101116">
    <property type="entry name" value="Flagellar export chaperone FliS"/>
    <property type="match status" value="1"/>
</dbReference>
<reference evidence="6 7" key="2">
    <citation type="journal article" date="2012" name="Stand. Genomic Sci.">
        <title>Complete genome sequence of the thermophilic sulfate-reducing ocean bacterium Thermodesulfatator indicus type strain (CIR29812(T)).</title>
        <authorList>
            <person name="Anderson I."/>
            <person name="Saunders E."/>
            <person name="Lapidus A."/>
            <person name="Nolan M."/>
            <person name="Lucas S."/>
            <person name="Tice H."/>
            <person name="Del Rio T.G."/>
            <person name="Cheng J.F."/>
            <person name="Han C."/>
            <person name="Tapia R."/>
            <person name="Goodwin L.A."/>
            <person name="Pitluck S."/>
            <person name="Liolios K."/>
            <person name="Mavromatis K."/>
            <person name="Pagani I."/>
            <person name="Ivanova N."/>
            <person name="Mikhailova N."/>
            <person name="Pati A."/>
            <person name="Chen A."/>
            <person name="Palaniappan K."/>
            <person name="Land M."/>
            <person name="Hauser L."/>
            <person name="Jeffries C.D."/>
            <person name="Chang Y.J."/>
            <person name="Brambilla E.M."/>
            <person name="Rohde M."/>
            <person name="Spring S."/>
            <person name="Goker M."/>
            <person name="Detter J.C."/>
            <person name="Woyke T."/>
            <person name="Bristow J."/>
            <person name="Eisen J.A."/>
            <person name="Markowitz V."/>
            <person name="Hugenholtz P."/>
            <person name="Kyrpides N.C."/>
            <person name="Klenk H.P."/>
        </authorList>
    </citation>
    <scope>NUCLEOTIDE SEQUENCE [LARGE SCALE GENOMIC DNA]</scope>
    <source>
        <strain evidence="7">DSM 15286 / JCM 11887 / CIR29812</strain>
    </source>
</reference>
<evidence type="ECO:0000256" key="5">
    <source>
        <dbReference type="ARBA" id="ARBA00023186"/>
    </source>
</evidence>
<sequence length="144" mass="16164">MYNAALNAYRKNAVTTVEDPQKIVKLLFEEAIKELSLTKNFFDEPLKRGKHLGRAIALVGELQAGVNLEKGGEAAEFLYGLYGAIIRELSQLNGNYKQAEEVIERSIRYLSELKRIWVEQVLNLPSQEKTKPSQASERLAVNAG</sequence>
<dbReference type="Proteomes" id="UP000006793">
    <property type="component" value="Chromosome"/>
</dbReference>
<keyword evidence="6" id="KW-0969">Cilium</keyword>
<evidence type="ECO:0000256" key="1">
    <source>
        <dbReference type="ARBA" id="ARBA00004514"/>
    </source>
</evidence>
<dbReference type="GO" id="GO:0044780">
    <property type="term" value="P:bacterial-type flagellum assembly"/>
    <property type="evidence" value="ECO:0007669"/>
    <property type="project" value="InterPro"/>
</dbReference>
<dbReference type="PaxDb" id="667014-Thein_0453"/>
<dbReference type="CDD" id="cd16098">
    <property type="entry name" value="FliS"/>
    <property type="match status" value="1"/>
</dbReference>
<keyword evidence="6" id="KW-0966">Cell projection</keyword>
<protein>
    <submittedName>
        <fullName evidence="6">Flagellar protein FliS</fullName>
    </submittedName>
</protein>
<gene>
    <name evidence="6" type="ordered locus">Thein_0453</name>
</gene>
<dbReference type="Pfam" id="PF02561">
    <property type="entry name" value="FliS"/>
    <property type="match status" value="1"/>
</dbReference>
<dbReference type="GO" id="GO:0005829">
    <property type="term" value="C:cytosol"/>
    <property type="evidence" value="ECO:0007669"/>
    <property type="project" value="UniProtKB-SubCell"/>
</dbReference>
<accession>F8AAQ8</accession>
<evidence type="ECO:0000256" key="4">
    <source>
        <dbReference type="ARBA" id="ARBA00022795"/>
    </source>
</evidence>
<dbReference type="GO" id="GO:0071973">
    <property type="term" value="P:bacterial-type flagellum-dependent cell motility"/>
    <property type="evidence" value="ECO:0007669"/>
    <property type="project" value="TreeGrafter"/>
</dbReference>
<dbReference type="PANTHER" id="PTHR34773">
    <property type="entry name" value="FLAGELLAR SECRETION CHAPERONE FLIS"/>
    <property type="match status" value="1"/>
</dbReference>
<evidence type="ECO:0000256" key="2">
    <source>
        <dbReference type="ARBA" id="ARBA00008787"/>
    </source>
</evidence>
<dbReference type="InterPro" id="IPR003713">
    <property type="entry name" value="FliS"/>
</dbReference>
<evidence type="ECO:0000313" key="7">
    <source>
        <dbReference type="Proteomes" id="UP000006793"/>
    </source>
</evidence>
<keyword evidence="5" id="KW-0143">Chaperone</keyword>
<dbReference type="RefSeq" id="WP_013907080.1">
    <property type="nucleotide sequence ID" value="NC_015681.1"/>
</dbReference>
<dbReference type="KEGG" id="tid:Thein_0453"/>
<dbReference type="Gene3D" id="1.20.120.340">
    <property type="entry name" value="Flagellar protein FliS"/>
    <property type="match status" value="1"/>
</dbReference>
<proteinExistence type="inferred from homology"/>
<comment type="subcellular location">
    <subcellularLocation>
        <location evidence="1">Cytoplasm</location>
        <location evidence="1">Cytosol</location>
    </subcellularLocation>
</comment>
<comment type="similarity">
    <text evidence="2">Belongs to the FliS family.</text>
</comment>
<dbReference type="PANTHER" id="PTHR34773:SF1">
    <property type="entry name" value="FLAGELLAR SECRETION CHAPERONE FLIS"/>
    <property type="match status" value="1"/>
</dbReference>
<evidence type="ECO:0000256" key="3">
    <source>
        <dbReference type="ARBA" id="ARBA00022490"/>
    </source>
</evidence>
<dbReference type="EMBL" id="CP002683">
    <property type="protein sequence ID" value="AEH44335.1"/>
    <property type="molecule type" value="Genomic_DNA"/>
</dbReference>
<reference evidence="7" key="1">
    <citation type="submission" date="2011-04" db="EMBL/GenBank/DDBJ databases">
        <title>The complete genome of Thermodesulfatator indicus DSM 15286.</title>
        <authorList>
            <person name="Lucas S."/>
            <person name="Copeland A."/>
            <person name="Lapidus A."/>
            <person name="Bruce D."/>
            <person name="Goodwin L."/>
            <person name="Pitluck S."/>
            <person name="Peters L."/>
            <person name="Kyrpides N."/>
            <person name="Mavromatis K."/>
            <person name="Pagani I."/>
            <person name="Ivanova N."/>
            <person name="Saunders L."/>
            <person name="Detter J.C."/>
            <person name="Tapia R."/>
            <person name="Han C."/>
            <person name="Land M."/>
            <person name="Hauser L."/>
            <person name="Markowitz V."/>
            <person name="Cheng J.-F."/>
            <person name="Hugenholtz P."/>
            <person name="Woyke T."/>
            <person name="Wu D."/>
            <person name="Spring S."/>
            <person name="Schroeder M."/>
            <person name="Brambilla E."/>
            <person name="Klenk H.-P."/>
            <person name="Eisen J.A."/>
        </authorList>
    </citation>
    <scope>NUCLEOTIDE SEQUENCE [LARGE SCALE GENOMIC DNA]</scope>
    <source>
        <strain evidence="7">DSM 15286 / JCM 11887 / CIR29812</strain>
    </source>
</reference>
<keyword evidence="6" id="KW-0282">Flagellum</keyword>
<keyword evidence="7" id="KW-1185">Reference proteome</keyword>
<dbReference type="HOGENOM" id="CLU_080373_4_0_0"/>